<dbReference type="PANTHER" id="PTHR15431">
    <property type="entry name" value="FGFR1 ONCOGENE PARTNER/LISH DOMAIN-CONTAINING PROTEIN"/>
    <property type="match status" value="1"/>
</dbReference>
<accession>A0A6U2LPK6</accession>
<dbReference type="Gene3D" id="1.20.960.40">
    <property type="match status" value="1"/>
</dbReference>
<dbReference type="Pfam" id="PF16045">
    <property type="entry name" value="LisH_2"/>
    <property type="match status" value="1"/>
</dbReference>
<dbReference type="PANTHER" id="PTHR15431:SF4">
    <property type="entry name" value="PROTEIN TONNEAU 1B"/>
    <property type="match status" value="1"/>
</dbReference>
<dbReference type="InterPro" id="IPR006594">
    <property type="entry name" value="LisH"/>
</dbReference>
<dbReference type="PROSITE" id="PS50896">
    <property type="entry name" value="LISH"/>
    <property type="match status" value="1"/>
</dbReference>
<evidence type="ECO:0000313" key="4">
    <source>
        <dbReference type="EMBL" id="CAD9561643.1"/>
    </source>
</evidence>
<dbReference type="AlphaFoldDB" id="A0A6U2LPK6"/>
<proteinExistence type="predicted"/>
<dbReference type="GO" id="GO:0015630">
    <property type="term" value="C:microtubule cytoskeleton"/>
    <property type="evidence" value="ECO:0007669"/>
    <property type="project" value="UniProtKB-ARBA"/>
</dbReference>
<keyword evidence="3" id="KW-0206">Cytoskeleton</keyword>
<sequence>MKDCESLDDLTNLFTEKMNEKGVLQKLKGQLRAEIYHAITASPDENNEQIMSEPPPLPIRENLLINELIREYLAFNGYEHTVSVFCAEAEFGAKTGTKMFQRKSIIDEFVFPRVGNDVTCQHQLPLMYELIAAAKRNKK</sequence>
<dbReference type="EMBL" id="HBGY01005182">
    <property type="protein sequence ID" value="CAD9561645.1"/>
    <property type="molecule type" value="Transcribed_RNA"/>
</dbReference>
<evidence type="ECO:0000256" key="3">
    <source>
        <dbReference type="ARBA" id="ARBA00023212"/>
    </source>
</evidence>
<reference evidence="5" key="1">
    <citation type="submission" date="2021-01" db="EMBL/GenBank/DDBJ databases">
        <authorList>
            <person name="Corre E."/>
            <person name="Pelletier E."/>
            <person name="Niang G."/>
            <person name="Scheremetjew M."/>
            <person name="Finn R."/>
            <person name="Kale V."/>
            <person name="Holt S."/>
            <person name="Cochrane G."/>
            <person name="Meng A."/>
            <person name="Brown T."/>
            <person name="Cohen L."/>
        </authorList>
    </citation>
    <scope>NUCLEOTIDE SEQUENCE</scope>
    <source>
        <strain evidence="5">B650</strain>
    </source>
</reference>
<evidence type="ECO:0000256" key="1">
    <source>
        <dbReference type="ARBA" id="ARBA00004245"/>
    </source>
</evidence>
<keyword evidence="2" id="KW-0963">Cytoplasm</keyword>
<dbReference type="EMBL" id="HBGY01005180">
    <property type="protein sequence ID" value="CAD9561643.1"/>
    <property type="molecule type" value="Transcribed_RNA"/>
</dbReference>
<gene>
    <name evidence="4" type="ORF">LDAN0321_LOCUS3143</name>
    <name evidence="5" type="ORF">LDAN0321_LOCUS3145</name>
</gene>
<evidence type="ECO:0000313" key="5">
    <source>
        <dbReference type="EMBL" id="CAD9561645.1"/>
    </source>
</evidence>
<organism evidence="5">
    <name type="scientific">Leptocylindrus danicus</name>
    <dbReference type="NCBI Taxonomy" id="163516"/>
    <lineage>
        <taxon>Eukaryota</taxon>
        <taxon>Sar</taxon>
        <taxon>Stramenopiles</taxon>
        <taxon>Ochrophyta</taxon>
        <taxon>Bacillariophyta</taxon>
        <taxon>Coscinodiscophyceae</taxon>
        <taxon>Chaetocerotophycidae</taxon>
        <taxon>Leptocylindrales</taxon>
        <taxon>Leptocylindraceae</taxon>
        <taxon>Leptocylindrus</taxon>
    </lineage>
</organism>
<comment type="subcellular location">
    <subcellularLocation>
        <location evidence="1">Cytoplasm</location>
        <location evidence="1">Cytoskeleton</location>
    </subcellularLocation>
</comment>
<protein>
    <submittedName>
        <fullName evidence="5">Uncharacterized protein</fullName>
    </submittedName>
</protein>
<evidence type="ECO:0000256" key="2">
    <source>
        <dbReference type="ARBA" id="ARBA00022490"/>
    </source>
</evidence>
<name>A0A6U2LPK6_9STRA</name>